<gene>
    <name evidence="10" type="primary">LOC100214165</name>
</gene>
<evidence type="ECO:0000256" key="5">
    <source>
        <dbReference type="ARBA" id="ARBA00023004"/>
    </source>
</evidence>
<dbReference type="InterPro" id="IPR002016">
    <property type="entry name" value="Haem_peroxidase"/>
</dbReference>
<keyword evidence="3" id="KW-0479">Metal-binding</keyword>
<protein>
    <submittedName>
        <fullName evidence="10">Ascorbate peroxidase</fullName>
    </submittedName>
</protein>
<evidence type="ECO:0000256" key="4">
    <source>
        <dbReference type="ARBA" id="ARBA00023002"/>
    </source>
</evidence>
<feature type="signal peptide" evidence="7">
    <location>
        <begin position="1"/>
        <end position="18"/>
    </location>
</feature>
<keyword evidence="4" id="KW-0560">Oxidoreductase</keyword>
<evidence type="ECO:0000256" key="2">
    <source>
        <dbReference type="ARBA" id="ARBA00022617"/>
    </source>
</evidence>
<keyword evidence="9" id="KW-1185">Reference proteome</keyword>
<dbReference type="PANTHER" id="PTHR31356:SF36">
    <property type="entry name" value="L-ASCORBATE PEROXIDASE 3"/>
    <property type="match status" value="1"/>
</dbReference>
<dbReference type="CDD" id="cd00314">
    <property type="entry name" value="plant_peroxidase_like"/>
    <property type="match status" value="1"/>
</dbReference>
<feature type="domain" description="Plant heme peroxidase family profile" evidence="8">
    <location>
        <begin position="75"/>
        <end position="215"/>
    </location>
</feature>
<evidence type="ECO:0000256" key="7">
    <source>
        <dbReference type="SAM" id="SignalP"/>
    </source>
</evidence>
<dbReference type="InterPro" id="IPR010255">
    <property type="entry name" value="Haem_peroxidase_sf"/>
</dbReference>
<reference evidence="10" key="1">
    <citation type="submission" date="2025-08" db="UniProtKB">
        <authorList>
            <consortium name="RefSeq"/>
        </authorList>
    </citation>
    <scope>IDENTIFICATION</scope>
</reference>
<evidence type="ECO:0000256" key="1">
    <source>
        <dbReference type="ARBA" id="ARBA00022559"/>
    </source>
</evidence>
<name>A0ABM4DMH5_HYDVU</name>
<feature type="chain" id="PRO_5047433688" evidence="7">
    <location>
        <begin position="19"/>
        <end position="372"/>
    </location>
</feature>
<dbReference type="GeneID" id="100214165"/>
<evidence type="ECO:0000313" key="9">
    <source>
        <dbReference type="Proteomes" id="UP001652625"/>
    </source>
</evidence>
<keyword evidence="2" id="KW-0349">Heme</keyword>
<dbReference type="PROSITE" id="PS00435">
    <property type="entry name" value="PEROXIDASE_1"/>
    <property type="match status" value="1"/>
</dbReference>
<comment type="similarity">
    <text evidence="6">Belongs to the peroxidase family.</text>
</comment>
<organism evidence="9 10">
    <name type="scientific">Hydra vulgaris</name>
    <name type="common">Hydra</name>
    <name type="synonym">Hydra attenuata</name>
    <dbReference type="NCBI Taxonomy" id="6087"/>
    <lineage>
        <taxon>Eukaryota</taxon>
        <taxon>Metazoa</taxon>
        <taxon>Cnidaria</taxon>
        <taxon>Hydrozoa</taxon>
        <taxon>Hydroidolina</taxon>
        <taxon>Anthoathecata</taxon>
        <taxon>Aplanulata</taxon>
        <taxon>Hydridae</taxon>
        <taxon>Hydra</taxon>
    </lineage>
</organism>
<keyword evidence="7" id="KW-0732">Signal</keyword>
<keyword evidence="1 10" id="KW-0575">Peroxidase</keyword>
<dbReference type="Gene3D" id="1.10.520.10">
    <property type="match status" value="1"/>
</dbReference>
<dbReference type="Pfam" id="PF00141">
    <property type="entry name" value="peroxidase"/>
    <property type="match status" value="1"/>
</dbReference>
<dbReference type="PANTHER" id="PTHR31356">
    <property type="entry name" value="THYLAKOID LUMENAL 29 KDA PROTEIN, CHLOROPLASTIC-RELATED"/>
    <property type="match status" value="1"/>
</dbReference>
<accession>A0ABM4DMH5</accession>
<evidence type="ECO:0000256" key="6">
    <source>
        <dbReference type="RuleBase" id="RU004241"/>
    </source>
</evidence>
<dbReference type="PROSITE" id="PS50873">
    <property type="entry name" value="PEROXIDASE_4"/>
    <property type="match status" value="1"/>
</dbReference>
<dbReference type="InterPro" id="IPR019793">
    <property type="entry name" value="Peroxidases_heam-ligand_BS"/>
</dbReference>
<evidence type="ECO:0000259" key="8">
    <source>
        <dbReference type="PROSITE" id="PS50873"/>
    </source>
</evidence>
<proteinExistence type="inferred from homology"/>
<sequence>MVKVTCIWIMVLLKTINAFEFMQYHKEFEDKRSENITQVPLNKIKNNLQLIPSRFEFERAKSNLAELIENSRVGRDLKLISGTVRLAFHDCVGEENCDGCIEYTNPDNAGLDKITRSIDALYDLVHKNKISRADFYALAAVVALTRSTADVKDKYQGLKKFKVGRKDCSKSPKEDKPTVLPKALDGFKETFNYFQKEFKFSVKDTVALLGAHTLGGCSSKNSGFQGVWDNDIFNKLQKGNDKLASTSVLDNSFYDMFIRIVPWIQVNLTNGKTQWQEIFFPIANDKIKNIKDQHPILLNSDLSLSWEIEPVDKSGTSSCSLHPEITCKHSAGHKYAQAFYQNNTLWLETFTDVFNRMIEKNPYKLKEASKLK</sequence>
<evidence type="ECO:0000256" key="3">
    <source>
        <dbReference type="ARBA" id="ARBA00022723"/>
    </source>
</evidence>
<dbReference type="Gene3D" id="1.10.420.10">
    <property type="entry name" value="Peroxidase, domain 2"/>
    <property type="match status" value="1"/>
</dbReference>
<dbReference type="GO" id="GO:0004601">
    <property type="term" value="F:peroxidase activity"/>
    <property type="evidence" value="ECO:0007669"/>
    <property type="project" value="UniProtKB-KW"/>
</dbReference>
<dbReference type="SUPFAM" id="SSF48113">
    <property type="entry name" value="Heme-dependent peroxidases"/>
    <property type="match status" value="1"/>
</dbReference>
<evidence type="ECO:0000313" key="10">
    <source>
        <dbReference type="RefSeq" id="XP_065675764.1"/>
    </source>
</evidence>
<dbReference type="RefSeq" id="XP_065675764.1">
    <property type="nucleotide sequence ID" value="XM_065819692.1"/>
</dbReference>
<dbReference type="Proteomes" id="UP001652625">
    <property type="component" value="Chromosome 15"/>
</dbReference>
<dbReference type="PRINTS" id="PR00458">
    <property type="entry name" value="PEROXIDASE"/>
</dbReference>
<dbReference type="InterPro" id="IPR044831">
    <property type="entry name" value="Ccp1-like"/>
</dbReference>
<keyword evidence="5" id="KW-0408">Iron</keyword>